<evidence type="ECO:0000256" key="1">
    <source>
        <dbReference type="ARBA" id="ARBA00010515"/>
    </source>
</evidence>
<dbReference type="SUPFAM" id="SSF53474">
    <property type="entry name" value="alpha/beta-Hydrolases"/>
    <property type="match status" value="1"/>
</dbReference>
<sequence>MSLRMRLVAGTMRPMARAISARAQDPRRVRLYLKRTARFFFREVPFALYRPAGYAAGGGRMRRALWVSARARPVPGKVLLYLHGGGYLAGSPRTHKRLVARLCRMSGLRAFVPAYALAPEHPVPAQLADAGAAHAHLLAMGYAPGDIVLGGDSAGGGMALALLAQLCRRGQAPAAVFAWSPFCDQTFSGESVRENAGRDHFFPAGRVHELARMILGDTPADDPRASPLFADFPGCPPVLLQVSGSEILRDDAVRMADRLRAAGAEVRLEVWDDAPHVWHIFDGWFPEARQAIGQTAGFIRHHLGLPSPGDS</sequence>
<keyword evidence="5" id="KW-1185">Reference proteome</keyword>
<organism evidence="4 5">
    <name type="scientific">Lutimaribacter pacificus</name>
    <dbReference type="NCBI Taxonomy" id="391948"/>
    <lineage>
        <taxon>Bacteria</taxon>
        <taxon>Pseudomonadati</taxon>
        <taxon>Pseudomonadota</taxon>
        <taxon>Alphaproteobacteria</taxon>
        <taxon>Rhodobacterales</taxon>
        <taxon>Roseobacteraceae</taxon>
        <taxon>Lutimaribacter</taxon>
    </lineage>
</organism>
<dbReference type="GO" id="GO:0004806">
    <property type="term" value="F:triacylglycerol lipase activity"/>
    <property type="evidence" value="ECO:0007669"/>
    <property type="project" value="TreeGrafter"/>
</dbReference>
<name>A0A1H0I8B1_9RHOB</name>
<evidence type="ECO:0000313" key="5">
    <source>
        <dbReference type="Proteomes" id="UP000324252"/>
    </source>
</evidence>
<feature type="domain" description="Alpha/beta hydrolase fold-3" evidence="3">
    <location>
        <begin position="79"/>
        <end position="279"/>
    </location>
</feature>
<dbReference type="RefSeq" id="WP_223228050.1">
    <property type="nucleotide sequence ID" value="NZ_FNIO01000004.1"/>
</dbReference>
<dbReference type="PROSITE" id="PS01173">
    <property type="entry name" value="LIPASE_GDXG_HIS"/>
    <property type="match status" value="1"/>
</dbReference>
<dbReference type="PANTHER" id="PTHR48081:SF30">
    <property type="entry name" value="ACETYL-HYDROLASE LIPR-RELATED"/>
    <property type="match status" value="1"/>
</dbReference>
<dbReference type="Gene3D" id="3.40.50.1820">
    <property type="entry name" value="alpha/beta hydrolase"/>
    <property type="match status" value="1"/>
</dbReference>
<proteinExistence type="inferred from homology"/>
<reference evidence="4 5" key="1">
    <citation type="submission" date="2016-11" db="EMBL/GenBank/DDBJ databases">
        <authorList>
            <person name="Varghese N."/>
            <person name="Submissions S."/>
        </authorList>
    </citation>
    <scope>NUCLEOTIDE SEQUENCE [LARGE SCALE GENOMIC DNA]</scope>
    <source>
        <strain evidence="4 5">DSM 29620</strain>
    </source>
</reference>
<comment type="similarity">
    <text evidence="1">Belongs to the 'GDXG' lipolytic enzyme family.</text>
</comment>
<keyword evidence="2" id="KW-0378">Hydrolase</keyword>
<evidence type="ECO:0000256" key="2">
    <source>
        <dbReference type="ARBA" id="ARBA00022801"/>
    </source>
</evidence>
<dbReference type="InterPro" id="IPR013094">
    <property type="entry name" value="AB_hydrolase_3"/>
</dbReference>
<protein>
    <submittedName>
        <fullName evidence="4">Acetyl esterase/lipase</fullName>
    </submittedName>
</protein>
<evidence type="ECO:0000313" key="4">
    <source>
        <dbReference type="EMBL" id="SHK24952.1"/>
    </source>
</evidence>
<dbReference type="Pfam" id="PF07859">
    <property type="entry name" value="Abhydrolase_3"/>
    <property type="match status" value="1"/>
</dbReference>
<evidence type="ECO:0000259" key="3">
    <source>
        <dbReference type="Pfam" id="PF07859"/>
    </source>
</evidence>
<gene>
    <name evidence="4" type="ORF">SAMN05444142_10496</name>
</gene>
<dbReference type="EMBL" id="FQZZ01000004">
    <property type="protein sequence ID" value="SHK24952.1"/>
    <property type="molecule type" value="Genomic_DNA"/>
</dbReference>
<dbReference type="InterPro" id="IPR002168">
    <property type="entry name" value="Lipase_GDXG_HIS_AS"/>
</dbReference>
<accession>A0A1H0I8B1</accession>
<dbReference type="PANTHER" id="PTHR48081">
    <property type="entry name" value="AB HYDROLASE SUPERFAMILY PROTEIN C4A8.06C"/>
    <property type="match status" value="1"/>
</dbReference>
<dbReference type="InterPro" id="IPR029058">
    <property type="entry name" value="AB_hydrolase_fold"/>
</dbReference>
<dbReference type="Proteomes" id="UP000324252">
    <property type="component" value="Unassembled WGS sequence"/>
</dbReference>
<dbReference type="AlphaFoldDB" id="A0A1H0I8B1"/>
<dbReference type="InterPro" id="IPR050300">
    <property type="entry name" value="GDXG_lipolytic_enzyme"/>
</dbReference>